<dbReference type="PRINTS" id="PR00127">
    <property type="entry name" value="CLPPROTEASEP"/>
</dbReference>
<dbReference type="PANTHER" id="PTHR10381">
    <property type="entry name" value="ATP-DEPENDENT CLP PROTEASE PROTEOLYTIC SUBUNIT"/>
    <property type="match status" value="1"/>
</dbReference>
<sequence>MNLTHVKNILSSGVAEMLLYDTIGRSWNGETCQFEGIDGQTFANELAYLNASDDVTEINVRINSAGGSVLDGWSIFNAILNSKKPCNTFIDGLGASISGIIFQAGKTRYMNDFAKLMIHDPSIGCPMELMSEKQRNMINAFKDSLLHILENNCKLSKDELSSLMSAETWLNSSDSLDKGFCDSVINTGRVLNTLTTDEILSVANEINFGNNANNIKTQKMELVKNHLGINDANATEKEIISAIDGIKNSLNEATETIKTKEGEIESKDAEIERLTNELNANVENVATLEVENAIEKGIFDESKKAELIGQAKNNLEGFKTMVNAFKKPVNKIVNVVNKAENGAGQKSLRDLEKENPSEVLRLKNEDPETYKIMYKAQYGAEPSI</sequence>
<evidence type="ECO:0000256" key="2">
    <source>
        <dbReference type="ARBA" id="ARBA00022490"/>
    </source>
</evidence>
<dbReference type="GO" id="GO:0004176">
    <property type="term" value="F:ATP-dependent peptidase activity"/>
    <property type="evidence" value="ECO:0007669"/>
    <property type="project" value="InterPro"/>
</dbReference>
<dbReference type="EMBL" id="LR796222">
    <property type="protein sequence ID" value="CAB4128206.1"/>
    <property type="molecule type" value="Genomic_DNA"/>
</dbReference>
<dbReference type="GO" id="GO:0006515">
    <property type="term" value="P:protein quality control for misfolded or incompletely synthesized proteins"/>
    <property type="evidence" value="ECO:0007669"/>
    <property type="project" value="TreeGrafter"/>
</dbReference>
<dbReference type="Gene3D" id="3.90.226.10">
    <property type="entry name" value="2-enoyl-CoA Hydratase, Chain A, domain 1"/>
    <property type="match status" value="1"/>
</dbReference>
<dbReference type="CDD" id="cd07016">
    <property type="entry name" value="S14_ClpP_1"/>
    <property type="match status" value="1"/>
</dbReference>
<proteinExistence type="inferred from homology"/>
<evidence type="ECO:0000256" key="1">
    <source>
        <dbReference type="ARBA" id="ARBA00007039"/>
    </source>
</evidence>
<dbReference type="GO" id="GO:0009368">
    <property type="term" value="C:endopeptidase Clp complex"/>
    <property type="evidence" value="ECO:0007669"/>
    <property type="project" value="TreeGrafter"/>
</dbReference>
<dbReference type="GO" id="GO:0004252">
    <property type="term" value="F:serine-type endopeptidase activity"/>
    <property type="evidence" value="ECO:0007669"/>
    <property type="project" value="InterPro"/>
</dbReference>
<evidence type="ECO:0000256" key="4">
    <source>
        <dbReference type="SAM" id="Coils"/>
    </source>
</evidence>
<gene>
    <name evidence="5" type="ORF">UFOVP105_24</name>
</gene>
<protein>
    <submittedName>
        <fullName evidence="5">S14_ClpP_1 domain containing protein</fullName>
    </submittedName>
</protein>
<name>A0A6J5L4K2_9CAUD</name>
<evidence type="ECO:0000256" key="3">
    <source>
        <dbReference type="ARBA" id="ARBA00022801"/>
    </source>
</evidence>
<dbReference type="InterPro" id="IPR029045">
    <property type="entry name" value="ClpP/crotonase-like_dom_sf"/>
</dbReference>
<dbReference type="InterPro" id="IPR023562">
    <property type="entry name" value="ClpP/TepA"/>
</dbReference>
<dbReference type="InterPro" id="IPR001907">
    <property type="entry name" value="ClpP"/>
</dbReference>
<reference evidence="5" key="1">
    <citation type="submission" date="2020-04" db="EMBL/GenBank/DDBJ databases">
        <authorList>
            <person name="Chiriac C."/>
            <person name="Salcher M."/>
            <person name="Ghai R."/>
            <person name="Kavagutti S V."/>
        </authorList>
    </citation>
    <scope>NUCLEOTIDE SEQUENCE</scope>
</reference>
<organism evidence="5">
    <name type="scientific">uncultured Caudovirales phage</name>
    <dbReference type="NCBI Taxonomy" id="2100421"/>
    <lineage>
        <taxon>Viruses</taxon>
        <taxon>Duplodnaviria</taxon>
        <taxon>Heunggongvirae</taxon>
        <taxon>Uroviricota</taxon>
        <taxon>Caudoviricetes</taxon>
        <taxon>Peduoviridae</taxon>
        <taxon>Maltschvirus</taxon>
        <taxon>Maltschvirus maltsch</taxon>
    </lineage>
</organism>
<dbReference type="GO" id="GO:0051117">
    <property type="term" value="F:ATPase binding"/>
    <property type="evidence" value="ECO:0007669"/>
    <property type="project" value="TreeGrafter"/>
</dbReference>
<keyword evidence="4" id="KW-0175">Coiled coil</keyword>
<keyword evidence="2" id="KW-0963">Cytoplasm</keyword>
<dbReference type="SUPFAM" id="SSF52096">
    <property type="entry name" value="ClpP/crotonase"/>
    <property type="match status" value="1"/>
</dbReference>
<keyword evidence="3" id="KW-0378">Hydrolase</keyword>
<feature type="coiled-coil region" evidence="4">
    <location>
        <begin position="243"/>
        <end position="291"/>
    </location>
</feature>
<dbReference type="PANTHER" id="PTHR10381:SF70">
    <property type="entry name" value="ATP-DEPENDENT CLP PROTEASE PROTEOLYTIC SUBUNIT"/>
    <property type="match status" value="1"/>
</dbReference>
<evidence type="ECO:0000313" key="5">
    <source>
        <dbReference type="EMBL" id="CAB4128206.1"/>
    </source>
</evidence>
<comment type="similarity">
    <text evidence="1">Belongs to the peptidase S14 family.</text>
</comment>
<dbReference type="Pfam" id="PF00574">
    <property type="entry name" value="CLP_protease"/>
    <property type="match status" value="1"/>
</dbReference>
<accession>A0A6J5L4K2</accession>